<organism evidence="2 3">
    <name type="scientific">Ktedonosporobacter rubrisoli</name>
    <dbReference type="NCBI Taxonomy" id="2509675"/>
    <lineage>
        <taxon>Bacteria</taxon>
        <taxon>Bacillati</taxon>
        <taxon>Chloroflexota</taxon>
        <taxon>Ktedonobacteria</taxon>
        <taxon>Ktedonobacterales</taxon>
        <taxon>Ktedonosporobacteraceae</taxon>
        <taxon>Ktedonosporobacter</taxon>
    </lineage>
</organism>
<protein>
    <submittedName>
        <fullName evidence="2">AAA family ATPase</fullName>
    </submittedName>
</protein>
<evidence type="ECO:0000313" key="2">
    <source>
        <dbReference type="EMBL" id="QBD83680.1"/>
    </source>
</evidence>
<feature type="domain" description="AAA+ ATPase" evidence="1">
    <location>
        <begin position="148"/>
        <end position="280"/>
    </location>
</feature>
<dbReference type="OrthoDB" id="9776217at2"/>
<dbReference type="PANTHER" id="PTHR30050">
    <property type="entry name" value="CHROMOSOMAL REPLICATION INITIATOR PROTEIN DNAA"/>
    <property type="match status" value="1"/>
</dbReference>
<name>A0A4P6K6V0_KTERU</name>
<dbReference type="EMBL" id="CP035758">
    <property type="protein sequence ID" value="QBD83680.1"/>
    <property type="molecule type" value="Genomic_DNA"/>
</dbReference>
<dbReference type="CDD" id="cd00009">
    <property type="entry name" value="AAA"/>
    <property type="match status" value="1"/>
</dbReference>
<dbReference type="SMART" id="SM00382">
    <property type="entry name" value="AAA"/>
    <property type="match status" value="1"/>
</dbReference>
<dbReference type="AlphaFoldDB" id="A0A4P6K6V0"/>
<evidence type="ECO:0000313" key="3">
    <source>
        <dbReference type="Proteomes" id="UP000290365"/>
    </source>
</evidence>
<keyword evidence="3" id="KW-1185">Reference proteome</keyword>
<gene>
    <name evidence="2" type="ORF">EPA93_34955</name>
</gene>
<accession>A0A4P6K6V0</accession>
<dbReference type="SUPFAM" id="SSF52540">
    <property type="entry name" value="P-loop containing nucleoside triphosphate hydrolases"/>
    <property type="match status" value="1"/>
</dbReference>
<dbReference type="InterPro" id="IPR027417">
    <property type="entry name" value="P-loop_NTPase"/>
</dbReference>
<evidence type="ECO:0000259" key="1">
    <source>
        <dbReference type="SMART" id="SM00382"/>
    </source>
</evidence>
<dbReference type="PANTHER" id="PTHR30050:SF4">
    <property type="entry name" value="ATP-BINDING PROTEIN RV3427C IN INSERTION SEQUENCE-RELATED"/>
    <property type="match status" value="1"/>
</dbReference>
<dbReference type="GO" id="GO:0005524">
    <property type="term" value="F:ATP binding"/>
    <property type="evidence" value="ECO:0007669"/>
    <property type="project" value="InterPro"/>
</dbReference>
<dbReference type="Gene3D" id="3.40.50.300">
    <property type="entry name" value="P-loop containing nucleotide triphosphate hydrolases"/>
    <property type="match status" value="1"/>
</dbReference>
<dbReference type="KEGG" id="kbs:EPA93_34955"/>
<dbReference type="Pfam" id="PF01695">
    <property type="entry name" value="IstB_IS21"/>
    <property type="match status" value="1"/>
</dbReference>
<reference evidence="2 3" key="1">
    <citation type="submission" date="2019-01" db="EMBL/GenBank/DDBJ databases">
        <title>Ktedonosporobacter rubrisoli SCAWS-G2.</title>
        <authorList>
            <person name="Huang Y."/>
            <person name="Yan B."/>
        </authorList>
    </citation>
    <scope>NUCLEOTIDE SEQUENCE [LARGE SCALE GENOMIC DNA]</scope>
    <source>
        <strain evidence="2 3">SCAWS-G2</strain>
    </source>
</reference>
<dbReference type="Proteomes" id="UP000290365">
    <property type="component" value="Chromosome"/>
</dbReference>
<dbReference type="InterPro" id="IPR002611">
    <property type="entry name" value="IstB_ATP-bd"/>
</dbReference>
<dbReference type="GO" id="GO:0006260">
    <property type="term" value="P:DNA replication"/>
    <property type="evidence" value="ECO:0007669"/>
    <property type="project" value="TreeGrafter"/>
</dbReference>
<proteinExistence type="predicted"/>
<dbReference type="InterPro" id="IPR003593">
    <property type="entry name" value="AAA+_ATPase"/>
</dbReference>
<sequence>MPQAPAQETRPYQRITQPLNTQLVAGLNQELQRTQELASRTQYPRQLVPEAYRLPIPAVPTVAAAKTICPKCQGAGFLRANVPFGHPNFGKPIPCACKEAERKEKRRLQLRNMSNLDAYRNNCFKTFNPRVAGVQEAFQVAYEYAQHPQGWLLLIGTNGCGKTHLAAAIANQCLDDGSVVLFSVVPDLLDHLRATFAPTATEVYDQLFPKLKEAEVLVLDDLGAQQSSPWANEKLFQLLNYRYTMCMPTVITANPKGLREIDDRIRSRISDVALVTSVNFERAKDYRPSHPRRE</sequence>